<feature type="transmembrane region" description="Helical" evidence="12">
    <location>
        <begin position="469"/>
        <end position="496"/>
    </location>
</feature>
<dbReference type="PANTHER" id="PTHR30365">
    <property type="entry name" value="CYTOCHROME D UBIQUINOL OXIDASE"/>
    <property type="match status" value="1"/>
</dbReference>
<evidence type="ECO:0000256" key="10">
    <source>
        <dbReference type="ARBA" id="ARBA00023004"/>
    </source>
</evidence>
<dbReference type="GO" id="GO:0019646">
    <property type="term" value="P:aerobic electron transport chain"/>
    <property type="evidence" value="ECO:0007669"/>
    <property type="project" value="InterPro"/>
</dbReference>
<keyword evidence="2" id="KW-0813">Transport</keyword>
<keyword evidence="7" id="KW-0479">Metal-binding</keyword>
<keyword evidence="3" id="KW-1003">Cell membrane</keyword>
<dbReference type="GO" id="GO:0020037">
    <property type="term" value="F:heme binding"/>
    <property type="evidence" value="ECO:0007669"/>
    <property type="project" value="TreeGrafter"/>
</dbReference>
<evidence type="ECO:0000256" key="7">
    <source>
        <dbReference type="ARBA" id="ARBA00022723"/>
    </source>
</evidence>
<dbReference type="GO" id="GO:0046872">
    <property type="term" value="F:metal ion binding"/>
    <property type="evidence" value="ECO:0007669"/>
    <property type="project" value="UniProtKB-KW"/>
</dbReference>
<dbReference type="Pfam" id="PF01654">
    <property type="entry name" value="Cyt_bd_oxida_I"/>
    <property type="match status" value="1"/>
</dbReference>
<feature type="transmembrane region" description="Helical" evidence="12">
    <location>
        <begin position="395"/>
        <end position="417"/>
    </location>
</feature>
<comment type="caution">
    <text evidence="13">The sequence shown here is derived from an EMBL/GenBank/DDBJ whole genome shotgun (WGS) entry which is preliminary data.</text>
</comment>
<dbReference type="AlphaFoldDB" id="A0A644TUY9"/>
<evidence type="ECO:0000256" key="2">
    <source>
        <dbReference type="ARBA" id="ARBA00022448"/>
    </source>
</evidence>
<keyword evidence="10" id="KW-0408">Iron</keyword>
<evidence type="ECO:0000256" key="4">
    <source>
        <dbReference type="ARBA" id="ARBA00022519"/>
    </source>
</evidence>
<evidence type="ECO:0000256" key="11">
    <source>
        <dbReference type="ARBA" id="ARBA00023136"/>
    </source>
</evidence>
<evidence type="ECO:0000256" key="12">
    <source>
        <dbReference type="SAM" id="Phobius"/>
    </source>
</evidence>
<dbReference type="PIRSF" id="PIRSF006446">
    <property type="entry name" value="Cyt_quinol_oxidase_1"/>
    <property type="match status" value="1"/>
</dbReference>
<dbReference type="GO" id="GO:0009055">
    <property type="term" value="F:electron transfer activity"/>
    <property type="evidence" value="ECO:0007669"/>
    <property type="project" value="InterPro"/>
</dbReference>
<evidence type="ECO:0000256" key="1">
    <source>
        <dbReference type="ARBA" id="ARBA00004429"/>
    </source>
</evidence>
<feature type="transmembrane region" description="Helical" evidence="12">
    <location>
        <begin position="54"/>
        <end position="73"/>
    </location>
</feature>
<accession>A0A644TUY9</accession>
<feature type="transmembrane region" description="Helical" evidence="12">
    <location>
        <begin position="130"/>
        <end position="151"/>
    </location>
</feature>
<dbReference type="EMBL" id="VSSQ01000050">
    <property type="protein sequence ID" value="MPL70012.1"/>
    <property type="molecule type" value="Genomic_DNA"/>
</dbReference>
<keyword evidence="6 12" id="KW-0812">Transmembrane</keyword>
<dbReference type="PANTHER" id="PTHR30365:SF0">
    <property type="entry name" value="CYTOCHROME BD-I UBIQUINOL OXIDASE SUBUNIT 1"/>
    <property type="match status" value="1"/>
</dbReference>
<feature type="transmembrane region" description="Helical" evidence="12">
    <location>
        <begin position="220"/>
        <end position="238"/>
    </location>
</feature>
<feature type="transmembrane region" description="Helical" evidence="12">
    <location>
        <begin position="20"/>
        <end position="42"/>
    </location>
</feature>
<evidence type="ECO:0000256" key="8">
    <source>
        <dbReference type="ARBA" id="ARBA00022982"/>
    </source>
</evidence>
<dbReference type="GO" id="GO:0070069">
    <property type="term" value="C:cytochrome complex"/>
    <property type="evidence" value="ECO:0007669"/>
    <property type="project" value="InterPro"/>
</dbReference>
<keyword evidence="8" id="KW-0249">Electron transport</keyword>
<organism evidence="13">
    <name type="scientific">bioreactor metagenome</name>
    <dbReference type="NCBI Taxonomy" id="1076179"/>
    <lineage>
        <taxon>unclassified sequences</taxon>
        <taxon>metagenomes</taxon>
        <taxon>ecological metagenomes</taxon>
    </lineage>
</organism>
<gene>
    <name evidence="13" type="primary">cydA_4</name>
    <name evidence="13" type="ORF">SDC9_15763</name>
</gene>
<feature type="transmembrane region" description="Helical" evidence="12">
    <location>
        <begin position="429"/>
        <end position="449"/>
    </location>
</feature>
<name>A0A644TUY9_9ZZZZ</name>
<comment type="subcellular location">
    <subcellularLocation>
        <location evidence="1">Cell inner membrane</location>
        <topology evidence="1">Multi-pass membrane protein</topology>
    </subcellularLocation>
</comment>
<dbReference type="GO" id="GO:0016682">
    <property type="term" value="F:oxidoreductase activity, acting on diphenols and related substances as donors, oxygen as acceptor"/>
    <property type="evidence" value="ECO:0007669"/>
    <property type="project" value="TreeGrafter"/>
</dbReference>
<protein>
    <submittedName>
        <fullName evidence="13">Cytochrome bd-I ubiquinol oxidase subunit 1</fullName>
    </submittedName>
</protein>
<reference evidence="13" key="1">
    <citation type="submission" date="2019-08" db="EMBL/GenBank/DDBJ databases">
        <authorList>
            <person name="Kucharzyk K."/>
            <person name="Murdoch R.W."/>
            <person name="Higgins S."/>
            <person name="Loffler F."/>
        </authorList>
    </citation>
    <scope>NUCLEOTIDE SEQUENCE</scope>
</reference>
<keyword evidence="5" id="KW-0349">Heme</keyword>
<proteinExistence type="predicted"/>
<dbReference type="GO" id="GO:0005886">
    <property type="term" value="C:plasma membrane"/>
    <property type="evidence" value="ECO:0007669"/>
    <property type="project" value="UniProtKB-SubCell"/>
</dbReference>
<sequence length="509" mass="56910">MEDIVLWSRAQFALTAIYHWLFVPLTLGLGVIIGVMETIYYRTKNEEWKTITKFWMRLFGVNFAIGVATGLILEFQFGTNWSNYSWFVGDIFGAPLAIEGILAFFLEATFIAVMFFGWNKVSKGFHLASTWLTVFGASISALWILIANAWMQFPTGMTFNPDTVRNEMTDFWAVALSPIAINKFFHTVTSCWVVGSAACIGVSAWFLLKKRHIDFAKKSIQIGAIVGLVGIILTIYTGDGSAYQVAQKQPMKLAAMEGLYKGQTQAPLVAVGILKPHEKAMQDIENPSYFNIGIPYALSFLSYRDANAFVPGITDLLNGGYPTQDGSIELSAKEKMESGKKAVMALADYKKAKKAGNDYESKKQLEILNANYANFGYGFIKDESELIPNVAITFYAFRFMVIFGSFFIIMFLAATYFIGKKKPFENYTWFLWLCILCIPLAYMVSQSGWLVAEMGRQPWVIQDLMPTSAAISAISSSSVATTFIIFCVLFSVLLIAELSIMFKQIKKGF</sequence>
<keyword evidence="11 12" id="KW-0472">Membrane</keyword>
<evidence type="ECO:0000256" key="6">
    <source>
        <dbReference type="ARBA" id="ARBA00022692"/>
    </source>
</evidence>
<keyword evidence="9 12" id="KW-1133">Transmembrane helix</keyword>
<feature type="transmembrane region" description="Helical" evidence="12">
    <location>
        <begin position="184"/>
        <end position="208"/>
    </location>
</feature>
<evidence type="ECO:0000256" key="5">
    <source>
        <dbReference type="ARBA" id="ARBA00022617"/>
    </source>
</evidence>
<feature type="transmembrane region" description="Helical" evidence="12">
    <location>
        <begin position="93"/>
        <end position="118"/>
    </location>
</feature>
<evidence type="ECO:0000256" key="9">
    <source>
        <dbReference type="ARBA" id="ARBA00022989"/>
    </source>
</evidence>
<keyword evidence="4" id="KW-0997">Cell inner membrane</keyword>
<evidence type="ECO:0000313" key="13">
    <source>
        <dbReference type="EMBL" id="MPL70012.1"/>
    </source>
</evidence>
<dbReference type="InterPro" id="IPR002585">
    <property type="entry name" value="Cyt-d_ubiquinol_oxidase_su_1"/>
</dbReference>
<evidence type="ECO:0000256" key="3">
    <source>
        <dbReference type="ARBA" id="ARBA00022475"/>
    </source>
</evidence>